<dbReference type="PROSITE" id="PS50023">
    <property type="entry name" value="LIM_DOMAIN_2"/>
    <property type="match status" value="1"/>
</dbReference>
<feature type="compositionally biased region" description="Polar residues" evidence="6">
    <location>
        <begin position="415"/>
        <end position="435"/>
    </location>
</feature>
<protein>
    <submittedName>
        <fullName evidence="9">Rho-type gtpase-activating protein</fullName>
    </submittedName>
</protein>
<accession>A0AAJ0GFI1</accession>
<dbReference type="PROSITE" id="PS50238">
    <property type="entry name" value="RHOGAP"/>
    <property type="match status" value="1"/>
</dbReference>
<feature type="region of interest" description="Disordered" evidence="6">
    <location>
        <begin position="123"/>
        <end position="209"/>
    </location>
</feature>
<feature type="region of interest" description="Disordered" evidence="6">
    <location>
        <begin position="670"/>
        <end position="721"/>
    </location>
</feature>
<dbReference type="PANTHER" id="PTHR23176">
    <property type="entry name" value="RHO/RAC/CDC GTPASE-ACTIVATING PROTEIN"/>
    <property type="match status" value="1"/>
</dbReference>
<keyword evidence="1" id="KW-0343">GTPase activation</keyword>
<keyword evidence="3 4" id="KW-0862">Zinc</keyword>
<keyword evidence="4" id="KW-0440">LIM domain</keyword>
<feature type="compositionally biased region" description="Polar residues" evidence="6">
    <location>
        <begin position="530"/>
        <end position="562"/>
    </location>
</feature>
<evidence type="ECO:0000256" key="2">
    <source>
        <dbReference type="ARBA" id="ARBA00022723"/>
    </source>
</evidence>
<evidence type="ECO:0000259" key="7">
    <source>
        <dbReference type="PROSITE" id="PS50023"/>
    </source>
</evidence>
<dbReference type="GO" id="GO:0005938">
    <property type="term" value="C:cell cortex"/>
    <property type="evidence" value="ECO:0007669"/>
    <property type="project" value="UniProtKB-ARBA"/>
</dbReference>
<dbReference type="InterPro" id="IPR000198">
    <property type="entry name" value="RhoGAP_dom"/>
</dbReference>
<comment type="caution">
    <text evidence="9">The sequence shown here is derived from an EMBL/GenBank/DDBJ whole genome shotgun (WGS) entry which is preliminary data.</text>
</comment>
<dbReference type="PANTHER" id="PTHR23176:SF128">
    <property type="entry name" value="RHO GTPASE-ACTIVATING PROTEIN RGD1"/>
    <property type="match status" value="1"/>
</dbReference>
<dbReference type="InterPro" id="IPR008936">
    <property type="entry name" value="Rho_GTPase_activation_prot"/>
</dbReference>
<evidence type="ECO:0000256" key="5">
    <source>
        <dbReference type="SAM" id="Coils"/>
    </source>
</evidence>
<evidence type="ECO:0000313" key="10">
    <source>
        <dbReference type="Proteomes" id="UP001271007"/>
    </source>
</evidence>
<feature type="domain" description="LIM zinc-binding" evidence="7">
    <location>
        <begin position="63"/>
        <end position="122"/>
    </location>
</feature>
<dbReference type="GO" id="GO:0046872">
    <property type="term" value="F:metal ion binding"/>
    <property type="evidence" value="ECO:0007669"/>
    <property type="project" value="UniProtKB-KW"/>
</dbReference>
<dbReference type="SMART" id="SM00132">
    <property type="entry name" value="LIM"/>
    <property type="match status" value="1"/>
</dbReference>
<feature type="compositionally biased region" description="Low complexity" evidence="6">
    <location>
        <begin position="480"/>
        <end position="491"/>
    </location>
</feature>
<feature type="region of interest" description="Disordered" evidence="6">
    <location>
        <begin position="227"/>
        <end position="640"/>
    </location>
</feature>
<gene>
    <name evidence="9" type="primary">RGA2_1</name>
    <name evidence="9" type="ORF">LTR09_002325</name>
</gene>
<keyword evidence="5" id="KW-0175">Coiled coil</keyword>
<dbReference type="GO" id="GO:0005096">
    <property type="term" value="F:GTPase activator activity"/>
    <property type="evidence" value="ECO:0007669"/>
    <property type="project" value="UniProtKB-KW"/>
</dbReference>
<dbReference type="InterPro" id="IPR001781">
    <property type="entry name" value="Znf_LIM"/>
</dbReference>
<name>A0AAJ0GFI1_9PEZI</name>
<evidence type="ECO:0000256" key="1">
    <source>
        <dbReference type="ARBA" id="ARBA00022468"/>
    </source>
</evidence>
<dbReference type="Gene3D" id="1.10.555.10">
    <property type="entry name" value="Rho GTPase activation protein"/>
    <property type="match status" value="1"/>
</dbReference>
<dbReference type="FunFam" id="1.10.555.10:FF:000043">
    <property type="entry name" value="Rho GTPase activator Rga"/>
    <property type="match status" value="1"/>
</dbReference>
<evidence type="ECO:0000256" key="4">
    <source>
        <dbReference type="PROSITE-ProRule" id="PRU00125"/>
    </source>
</evidence>
<organism evidence="9 10">
    <name type="scientific">Extremus antarcticus</name>
    <dbReference type="NCBI Taxonomy" id="702011"/>
    <lineage>
        <taxon>Eukaryota</taxon>
        <taxon>Fungi</taxon>
        <taxon>Dikarya</taxon>
        <taxon>Ascomycota</taxon>
        <taxon>Pezizomycotina</taxon>
        <taxon>Dothideomycetes</taxon>
        <taxon>Dothideomycetidae</taxon>
        <taxon>Mycosphaerellales</taxon>
        <taxon>Extremaceae</taxon>
        <taxon>Extremus</taxon>
    </lineage>
</organism>
<feature type="domain" description="Rho-GAP" evidence="8">
    <location>
        <begin position="1073"/>
        <end position="1260"/>
    </location>
</feature>
<feature type="compositionally biased region" description="Basic and acidic residues" evidence="6">
    <location>
        <begin position="444"/>
        <end position="453"/>
    </location>
</feature>
<dbReference type="Proteomes" id="UP001271007">
    <property type="component" value="Unassembled WGS sequence"/>
</dbReference>
<dbReference type="SUPFAM" id="SSF48350">
    <property type="entry name" value="GTPase activation domain, GAP"/>
    <property type="match status" value="1"/>
</dbReference>
<feature type="compositionally biased region" description="Low complexity" evidence="6">
    <location>
        <begin position="694"/>
        <end position="721"/>
    </location>
</feature>
<evidence type="ECO:0000256" key="6">
    <source>
        <dbReference type="SAM" id="MobiDB-lite"/>
    </source>
</evidence>
<feature type="compositionally biased region" description="Low complexity" evidence="6">
    <location>
        <begin position="365"/>
        <end position="377"/>
    </location>
</feature>
<evidence type="ECO:0000259" key="8">
    <source>
        <dbReference type="PROSITE" id="PS50238"/>
    </source>
</evidence>
<evidence type="ECO:0000313" key="9">
    <source>
        <dbReference type="EMBL" id="KAK3056532.1"/>
    </source>
</evidence>
<feature type="compositionally biased region" description="Low complexity" evidence="6">
    <location>
        <begin position="512"/>
        <end position="523"/>
    </location>
</feature>
<keyword evidence="2 4" id="KW-0479">Metal-binding</keyword>
<sequence length="1263" mass="137904">MSDIIETESSPHTGDEDDVIYPCKGCNEILEEGKAFTKGTLLDSDANLLLLGDGSLICNNCTYSCNACGNKIEDLAILTGDQAFCSACFRCRNCKKKIENLRYARTSQGIFCMSCHEALMARRRKRTKTTPKPATNGTAQVKEKALPSLPPGAVPPTAFSPEAETPPVLDSQTSTPGVRSPPERKQSRREAPSNNLKRDVSPLSDDARRGGFTCAPWLKQLTFADTTLDGPTLPASTYKDTKLSNLSREPVDDEEDDELGFLPMAFDPNPAPLPPPIARKEVPRPQDPSPPAQADSRSRDYFGNTGGKPSGRDLLKEDSRPVSSRSVSTERERERNGVQAKASPHILSQAKAGSKKRDASGNNTPASGSAVVSPVVPQERNERPKVRTADSETLAVNPNEGFKLQEAPKTRRTGSRTSSQVDGRSPTINSLNSPKYSPASFSPMEREGSDRLLSHSPASQDSGVNPFDDPKHKQGTVIGAAPAAPKQPALPVRGDSLALAGRKPKHTSPEIQTPTTGSTPSQPLHERKASTSSVPSLFADAQSTLSRGNSRSKTIDSPSARTSFEAPPPRASSRTAPVNIVPTEEFTAPRAPPRAPSSTHRNNESIGTMHSNEMGQDVPLSPSLRSAGLPKQSMDKPFSMEDEMARILRGEMRRSNDASSTSVLRKVSNAVKHGRSFSDRGLHSAGKSSSTGHPEISSPMTISSPMSPQSKDSSDQLAAQLKRAQQRIVELESELNRLEDQVNSSAEIKAATNEIREKRGTMVVLDTQREMVVRELEVMTEHLSRAKDSNKPLDLNLLKSEVLKDFAESLQKLKDQMSAQIEDLMHRRNELTDEIGNLIQMKDKGFQEYEILSSKNAQLAEMNNKILQNIQDMYKSNRGLNGIAPPPNGLGIYQPNLKPEISGPSDVRQLSMTTTDSSMPNLLQENEAEPATILTAPQVVNIRKGQPKKFNWRKGGERVAKNVTKGIKGAFVSERKEGDPPYNIGMPYNNTQQAIGGSDQNSFNGARQGIDGRPGQAFGFFGQKGNAGLKAGGLGNMKNNSSTNLAADASGEPLKSRELPDSHADTFAVLFGSQLEARCEFERRVIPNIVSRCIDEVEARGMDMEGIYRKSGGSGQVKQIQQGFEKDNNFDISDEDLDIHAVTSALKQYFRKLPTPLITYEAYDGLLEAGRVQDKEKLPYALRAAVMELPEHHRDCLEYLILHLARVMAQESDNLMTPLNLAVVFAPTIMRPGSIEREMSDMQAQRIAVQAMLEHNRVVFPDE</sequence>
<dbReference type="EMBL" id="JAWDJX010000005">
    <property type="protein sequence ID" value="KAK3056532.1"/>
    <property type="molecule type" value="Genomic_DNA"/>
</dbReference>
<dbReference type="Pfam" id="PF00620">
    <property type="entry name" value="RhoGAP"/>
    <property type="match status" value="1"/>
</dbReference>
<feature type="compositionally biased region" description="Polar residues" evidence="6">
    <location>
        <begin position="597"/>
        <end position="614"/>
    </location>
</feature>
<proteinExistence type="predicted"/>
<dbReference type="InterPro" id="IPR050729">
    <property type="entry name" value="Rho-GAP"/>
</dbReference>
<feature type="compositionally biased region" description="Basic and acidic residues" evidence="6">
    <location>
        <begin position="310"/>
        <end position="320"/>
    </location>
</feature>
<dbReference type="CDD" id="cd09395">
    <property type="entry name" value="LIM2_Rga"/>
    <property type="match status" value="1"/>
</dbReference>
<dbReference type="SMART" id="SM00324">
    <property type="entry name" value="RhoGAP"/>
    <property type="match status" value="1"/>
</dbReference>
<dbReference type="AlphaFoldDB" id="A0AAJ0GFI1"/>
<dbReference type="CDD" id="cd00159">
    <property type="entry name" value="RhoGAP"/>
    <property type="match status" value="1"/>
</dbReference>
<feature type="compositionally biased region" description="Basic and acidic residues" evidence="6">
    <location>
        <begin position="379"/>
        <end position="390"/>
    </location>
</feature>
<evidence type="ECO:0000256" key="3">
    <source>
        <dbReference type="ARBA" id="ARBA00022833"/>
    </source>
</evidence>
<feature type="coiled-coil region" evidence="5">
    <location>
        <begin position="803"/>
        <end position="841"/>
    </location>
</feature>
<keyword evidence="10" id="KW-1185">Reference proteome</keyword>
<dbReference type="Gene3D" id="2.10.110.10">
    <property type="entry name" value="Cysteine Rich Protein"/>
    <property type="match status" value="1"/>
</dbReference>
<feature type="compositionally biased region" description="Basic and acidic residues" evidence="6">
    <location>
        <begin position="181"/>
        <end position="209"/>
    </location>
</feature>
<reference evidence="9" key="1">
    <citation type="submission" date="2023-04" db="EMBL/GenBank/DDBJ databases">
        <title>Black Yeasts Isolated from many extreme environments.</title>
        <authorList>
            <person name="Coleine C."/>
            <person name="Stajich J.E."/>
            <person name="Selbmann L."/>
        </authorList>
    </citation>
    <scope>NUCLEOTIDE SEQUENCE</scope>
    <source>
        <strain evidence="9">CCFEE 5312</strain>
    </source>
</reference>
<dbReference type="GO" id="GO:0007165">
    <property type="term" value="P:signal transduction"/>
    <property type="evidence" value="ECO:0007669"/>
    <property type="project" value="InterPro"/>
</dbReference>